<dbReference type="HOGENOM" id="CLU_2236665_0_0_1"/>
<proteinExistence type="predicted"/>
<organism evidence="1 2">
    <name type="scientific">Fusarium oxysporum NRRL 32931</name>
    <dbReference type="NCBI Taxonomy" id="660029"/>
    <lineage>
        <taxon>Eukaryota</taxon>
        <taxon>Fungi</taxon>
        <taxon>Dikarya</taxon>
        <taxon>Ascomycota</taxon>
        <taxon>Pezizomycotina</taxon>
        <taxon>Sordariomycetes</taxon>
        <taxon>Hypocreomycetidae</taxon>
        <taxon>Hypocreales</taxon>
        <taxon>Nectriaceae</taxon>
        <taxon>Fusarium</taxon>
        <taxon>Fusarium oxysporum species complex</taxon>
    </lineage>
</organism>
<evidence type="ECO:0000313" key="2">
    <source>
        <dbReference type="Proteomes" id="UP000030753"/>
    </source>
</evidence>
<protein>
    <submittedName>
        <fullName evidence="1">Uncharacterized protein</fullName>
    </submittedName>
</protein>
<reference evidence="1 2" key="1">
    <citation type="submission" date="2011-06" db="EMBL/GenBank/DDBJ databases">
        <title>The Genome Sequence of Fusarium oxysporum FOSC 3-a.</title>
        <authorList>
            <consortium name="The Broad Institute Genome Sequencing Platform"/>
            <person name="Ma L.-J."/>
            <person name="Gale L.R."/>
            <person name="Schwartz D.C."/>
            <person name="Zhou S."/>
            <person name="Corby-Kistler H."/>
            <person name="Young S.K."/>
            <person name="Zeng Q."/>
            <person name="Gargeya S."/>
            <person name="Fitzgerald M."/>
            <person name="Haas B."/>
            <person name="Abouelleil A."/>
            <person name="Alvarado L."/>
            <person name="Arachchi H.M."/>
            <person name="Berlin A."/>
            <person name="Brown A."/>
            <person name="Chapman S.B."/>
            <person name="Chen Z."/>
            <person name="Dunbar C."/>
            <person name="Freedman E."/>
            <person name="Gearin G."/>
            <person name="Gellesch M."/>
            <person name="Goldberg J."/>
            <person name="Griggs A."/>
            <person name="Gujja S."/>
            <person name="Heiman D."/>
            <person name="Howarth C."/>
            <person name="Larson L."/>
            <person name="Lui A."/>
            <person name="MacDonald P.J.P."/>
            <person name="Mehta T."/>
            <person name="Montmayeur A."/>
            <person name="Murphy C."/>
            <person name="Neiman D."/>
            <person name="Pearson M."/>
            <person name="Priest M."/>
            <person name="Roberts A."/>
            <person name="Saif S."/>
            <person name="Shea T."/>
            <person name="Shenoy N."/>
            <person name="Sisk P."/>
            <person name="Stolte C."/>
            <person name="Sykes S."/>
            <person name="Wortman J."/>
            <person name="Nusbaum C."/>
            <person name="Birren B."/>
        </authorList>
    </citation>
    <scope>NUCLEOTIDE SEQUENCE [LARGE SCALE GENOMIC DNA]</scope>
    <source>
        <strain evidence="2">FOSC 3-a</strain>
    </source>
</reference>
<dbReference type="Proteomes" id="UP000030753">
    <property type="component" value="Unassembled WGS sequence"/>
</dbReference>
<dbReference type="AlphaFoldDB" id="W9HHP8"/>
<accession>W9HHP8</accession>
<name>W9HHP8_FUSOX</name>
<evidence type="ECO:0000313" key="1">
    <source>
        <dbReference type="EMBL" id="EWY80505.1"/>
    </source>
</evidence>
<gene>
    <name evidence="1" type="ORF">FOYG_16475</name>
</gene>
<dbReference type="EMBL" id="JH717850">
    <property type="protein sequence ID" value="EWY80505.1"/>
    <property type="molecule type" value="Genomic_DNA"/>
</dbReference>
<sequence length="105" mass="11932">MSLNKRFKKKKKEKKRKKRLPIDLAPVGLRLRETCLWGDRVTRLCPDCVWSLMLFTARSAGEVSSACESWNLDMMIIIESGLCYDGAHVFCLHPEHYAAAITGCS</sequence>